<dbReference type="SMART" id="SM00651">
    <property type="entry name" value="Sm"/>
    <property type="match status" value="1"/>
</dbReference>
<dbReference type="Pfam" id="PF01423">
    <property type="entry name" value="LSM"/>
    <property type="match status" value="1"/>
</dbReference>
<dbReference type="PROSITE" id="PS52002">
    <property type="entry name" value="SM"/>
    <property type="match status" value="1"/>
</dbReference>
<dbReference type="InterPro" id="IPR010920">
    <property type="entry name" value="LSM_dom_sf"/>
</dbReference>
<dbReference type="PANTHER" id="PTHR21196:SF1">
    <property type="entry name" value="U7 SNRNA-ASSOCIATED SM-LIKE PROTEIN LSM10"/>
    <property type="match status" value="1"/>
</dbReference>
<dbReference type="InterPro" id="IPR047575">
    <property type="entry name" value="Sm"/>
</dbReference>
<organism evidence="2">
    <name type="scientific">Mucochytrium quahogii</name>
    <dbReference type="NCBI Taxonomy" id="96639"/>
    <lineage>
        <taxon>Eukaryota</taxon>
        <taxon>Sar</taxon>
        <taxon>Stramenopiles</taxon>
        <taxon>Bigyra</taxon>
        <taxon>Labyrinthulomycetes</taxon>
        <taxon>Thraustochytrida</taxon>
        <taxon>Thraustochytriidae</taxon>
        <taxon>Mucochytrium</taxon>
    </lineage>
</organism>
<dbReference type="Gene3D" id="2.30.30.100">
    <property type="match status" value="1"/>
</dbReference>
<dbReference type="InterPro" id="IPR052840">
    <property type="entry name" value="U7_snRNA_Sm-like"/>
</dbReference>
<name>A0A7S2RGP2_9STRA</name>
<accession>A0A7S2RGP2</accession>
<dbReference type="GO" id="GO:0016604">
    <property type="term" value="C:nuclear body"/>
    <property type="evidence" value="ECO:0007669"/>
    <property type="project" value="TreeGrafter"/>
</dbReference>
<protein>
    <recommendedName>
        <fullName evidence="1">Sm domain-containing protein</fullName>
    </recommendedName>
</protein>
<evidence type="ECO:0000313" key="2">
    <source>
        <dbReference type="EMBL" id="CAD9670286.1"/>
    </source>
</evidence>
<dbReference type="GO" id="GO:0071208">
    <property type="term" value="F:histone pre-mRNA DCP binding"/>
    <property type="evidence" value="ECO:0007669"/>
    <property type="project" value="TreeGrafter"/>
</dbReference>
<dbReference type="GO" id="GO:0071254">
    <property type="term" value="C:cytoplasmic U snRNP body"/>
    <property type="evidence" value="ECO:0007669"/>
    <property type="project" value="TreeGrafter"/>
</dbReference>
<dbReference type="GO" id="GO:0006398">
    <property type="term" value="P:mRNA 3'-end processing by stem-loop binding and cleavage"/>
    <property type="evidence" value="ECO:0007669"/>
    <property type="project" value="TreeGrafter"/>
</dbReference>
<proteinExistence type="predicted"/>
<dbReference type="EMBL" id="HBHK01005301">
    <property type="protein sequence ID" value="CAD9670286.1"/>
    <property type="molecule type" value="Transcribed_RNA"/>
</dbReference>
<dbReference type="GO" id="GO:0071209">
    <property type="term" value="F:U7 snRNA binding"/>
    <property type="evidence" value="ECO:0007669"/>
    <property type="project" value="TreeGrafter"/>
</dbReference>
<dbReference type="SUPFAM" id="SSF50182">
    <property type="entry name" value="Sm-like ribonucleoproteins"/>
    <property type="match status" value="1"/>
</dbReference>
<evidence type="ECO:0000259" key="1">
    <source>
        <dbReference type="PROSITE" id="PS52002"/>
    </source>
</evidence>
<dbReference type="PANTHER" id="PTHR21196">
    <property type="entry name" value="U7 SNRNA-ASSOCIATED SM-LIKE PROTEIN LSM10"/>
    <property type="match status" value="1"/>
</dbReference>
<dbReference type="InterPro" id="IPR001163">
    <property type="entry name" value="Sm_dom_euk/arc"/>
</dbReference>
<reference evidence="2" key="1">
    <citation type="submission" date="2021-01" db="EMBL/GenBank/DDBJ databases">
        <authorList>
            <person name="Corre E."/>
            <person name="Pelletier E."/>
            <person name="Niang G."/>
            <person name="Scheremetjew M."/>
            <person name="Finn R."/>
            <person name="Kale V."/>
            <person name="Holt S."/>
            <person name="Cochrane G."/>
            <person name="Meng A."/>
            <person name="Brown T."/>
            <person name="Cohen L."/>
        </authorList>
    </citation>
    <scope>NUCLEOTIDE SEQUENCE</scope>
    <source>
        <strain evidence="2">NY070348D</strain>
    </source>
</reference>
<dbReference type="AlphaFoldDB" id="A0A7S2RGP2"/>
<feature type="domain" description="Sm" evidence="1">
    <location>
        <begin position="26"/>
        <end position="103"/>
    </location>
</feature>
<sequence length="139" mass="15912">MSSEDEDEDEEGRPGRKVQRKDGWRSLCSLLECMEGDVITVELKNDLVVSGYLDGVDNGMNLVLGKAHQYWMEGKNKGRHGPNMEVALISGKRIRYIHFPDKLDMEGELRSWHKRKNKAKFKRNYIVDRPKLSSSSSSA</sequence>
<gene>
    <name evidence="2" type="ORF">QSP1433_LOCUS3119</name>
</gene>